<dbReference type="OrthoDB" id="3676312at2759"/>
<gene>
    <name evidence="1" type="ORF">BDW02DRAFT_599077</name>
</gene>
<sequence>MQNCTSHHNIDRRSWPPLSTFLKQSATLCESWIRADAPNPPLLPTPVIDPKNKPIMPPLSTTRYFELKNPDKKKKKDIVVPVRFEISGFAPITRESCLIGFGVKKVRVEVSTDEAQIAKGNICMGEGGSVLVQGWDERVWWNKFQIEFGKPM</sequence>
<keyword evidence="2" id="KW-1185">Reference proteome</keyword>
<name>A0A6A5KE47_9PLEO</name>
<protein>
    <submittedName>
        <fullName evidence="1">Uncharacterized protein</fullName>
    </submittedName>
</protein>
<evidence type="ECO:0000313" key="1">
    <source>
        <dbReference type="EMBL" id="KAF1833382.1"/>
    </source>
</evidence>
<evidence type="ECO:0000313" key="2">
    <source>
        <dbReference type="Proteomes" id="UP000800040"/>
    </source>
</evidence>
<accession>A0A6A5KE47</accession>
<proteinExistence type="predicted"/>
<organism evidence="1 2">
    <name type="scientific">Decorospora gaudefroyi</name>
    <dbReference type="NCBI Taxonomy" id="184978"/>
    <lineage>
        <taxon>Eukaryota</taxon>
        <taxon>Fungi</taxon>
        <taxon>Dikarya</taxon>
        <taxon>Ascomycota</taxon>
        <taxon>Pezizomycotina</taxon>
        <taxon>Dothideomycetes</taxon>
        <taxon>Pleosporomycetidae</taxon>
        <taxon>Pleosporales</taxon>
        <taxon>Pleosporineae</taxon>
        <taxon>Pleosporaceae</taxon>
        <taxon>Decorospora</taxon>
    </lineage>
</organism>
<dbReference type="EMBL" id="ML975319">
    <property type="protein sequence ID" value="KAF1833382.1"/>
    <property type="molecule type" value="Genomic_DNA"/>
</dbReference>
<dbReference type="AlphaFoldDB" id="A0A6A5KE47"/>
<reference evidence="1" key="1">
    <citation type="submission" date="2020-01" db="EMBL/GenBank/DDBJ databases">
        <authorList>
            <consortium name="DOE Joint Genome Institute"/>
            <person name="Haridas S."/>
            <person name="Albert R."/>
            <person name="Binder M."/>
            <person name="Bloem J."/>
            <person name="Labutti K."/>
            <person name="Salamov A."/>
            <person name="Andreopoulos B."/>
            <person name="Baker S.E."/>
            <person name="Barry K."/>
            <person name="Bills G."/>
            <person name="Bluhm B.H."/>
            <person name="Cannon C."/>
            <person name="Castanera R."/>
            <person name="Culley D.E."/>
            <person name="Daum C."/>
            <person name="Ezra D."/>
            <person name="Gonzalez J.B."/>
            <person name="Henrissat B."/>
            <person name="Kuo A."/>
            <person name="Liang C."/>
            <person name="Lipzen A."/>
            <person name="Lutzoni F."/>
            <person name="Magnuson J."/>
            <person name="Mondo S."/>
            <person name="Nolan M."/>
            <person name="Ohm R."/>
            <person name="Pangilinan J."/>
            <person name="Park H.-J."/>
            <person name="Ramirez L."/>
            <person name="Alfaro M."/>
            <person name="Sun H."/>
            <person name="Tritt A."/>
            <person name="Yoshinaga Y."/>
            <person name="Zwiers L.-H."/>
            <person name="Turgeon B.G."/>
            <person name="Goodwin S.B."/>
            <person name="Spatafora J.W."/>
            <person name="Crous P.W."/>
            <person name="Grigoriev I.V."/>
        </authorList>
    </citation>
    <scope>NUCLEOTIDE SEQUENCE</scope>
    <source>
        <strain evidence="1">P77</strain>
    </source>
</reference>
<dbReference type="Proteomes" id="UP000800040">
    <property type="component" value="Unassembled WGS sequence"/>
</dbReference>